<evidence type="ECO:0000313" key="2">
    <source>
        <dbReference type="WBParaSite" id="ES5_v2.g19929.t1"/>
    </source>
</evidence>
<evidence type="ECO:0000313" key="1">
    <source>
        <dbReference type="Proteomes" id="UP000887579"/>
    </source>
</evidence>
<name>A0AC34FRB0_9BILA</name>
<reference evidence="2" key="1">
    <citation type="submission" date="2022-11" db="UniProtKB">
        <authorList>
            <consortium name="WormBaseParasite"/>
        </authorList>
    </citation>
    <scope>IDENTIFICATION</scope>
</reference>
<dbReference type="Proteomes" id="UP000887579">
    <property type="component" value="Unplaced"/>
</dbReference>
<proteinExistence type="predicted"/>
<organism evidence="1 2">
    <name type="scientific">Panagrolaimus sp. ES5</name>
    <dbReference type="NCBI Taxonomy" id="591445"/>
    <lineage>
        <taxon>Eukaryota</taxon>
        <taxon>Metazoa</taxon>
        <taxon>Ecdysozoa</taxon>
        <taxon>Nematoda</taxon>
        <taxon>Chromadorea</taxon>
        <taxon>Rhabditida</taxon>
        <taxon>Tylenchina</taxon>
        <taxon>Panagrolaimomorpha</taxon>
        <taxon>Panagrolaimoidea</taxon>
        <taxon>Panagrolaimidae</taxon>
        <taxon>Panagrolaimus</taxon>
    </lineage>
</organism>
<protein>
    <submittedName>
        <fullName evidence="2">PPPDE domain-containing protein</fullName>
    </submittedName>
</protein>
<dbReference type="WBParaSite" id="ES5_v2.g19929.t1">
    <property type="protein sequence ID" value="ES5_v2.g19929.t1"/>
    <property type="gene ID" value="ES5_v2.g19929"/>
</dbReference>
<sequence>MSGGSTTHGGGGGSGGSDTPPAGMVMPPPPKNPINDIKKYLSCFDQTKSANLTVYAQNMLASPPGHAFITLQQGNNIMTFGFYPKDPYLNTLSGRGVMGEDGLHPYNQALNVGTISPAQLQNIISRAIDFASTRYDLAVRNCADFAREALNIANVPGANWDSNWSRPTDIANIINAQKSGVTGEGDAPVTRRTCE</sequence>
<accession>A0AC34FRB0</accession>